<evidence type="ECO:0000313" key="3">
    <source>
        <dbReference type="EMBL" id="AOZ46008.1"/>
    </source>
</evidence>
<dbReference type="KEGG" id="aaci:ASQ49_12900"/>
<protein>
    <submittedName>
        <fullName evidence="2">Uncharacterized protein</fullName>
    </submittedName>
</protein>
<reference evidence="2 4" key="2">
    <citation type="submission" date="2016-02" db="EMBL/GenBank/DDBJ databases">
        <title>Complete Genome Sequence of Propionibacterium acidipropionici ATCC 55737.</title>
        <authorList>
            <person name="Luna Flores C.H."/>
            <person name="Nielsen L.K."/>
            <person name="Marcellin E."/>
        </authorList>
    </citation>
    <scope>NUCLEOTIDE SEQUENCE [LARGE SCALE GENOMIC DNA]</scope>
    <source>
        <strain evidence="2 4">ATCC 55737</strain>
    </source>
</reference>
<dbReference type="EMBL" id="CP015970">
    <property type="protein sequence ID" value="AOZ46008.1"/>
    <property type="molecule type" value="Genomic_DNA"/>
</dbReference>
<proteinExistence type="predicted"/>
<keyword evidence="5" id="KW-1185">Reference proteome</keyword>
<feature type="region of interest" description="Disordered" evidence="1">
    <location>
        <begin position="30"/>
        <end position="61"/>
    </location>
</feature>
<accession>A0A142KEH7</accession>
<evidence type="ECO:0000313" key="2">
    <source>
        <dbReference type="EMBL" id="AMS04515.1"/>
    </source>
</evidence>
<dbReference type="Proteomes" id="UP000178666">
    <property type="component" value="Chromosome"/>
</dbReference>
<evidence type="ECO:0000256" key="1">
    <source>
        <dbReference type="SAM" id="MobiDB-lite"/>
    </source>
</evidence>
<dbReference type="RefSeq" id="WP_015070439.1">
    <property type="nucleotide sequence ID" value="NZ_CP014352.1"/>
</dbReference>
<evidence type="ECO:0000313" key="4">
    <source>
        <dbReference type="Proteomes" id="UP000075221"/>
    </source>
</evidence>
<gene>
    <name evidence="3" type="ORF">A8L58_03950</name>
    <name evidence="2" type="ORF">AXH35_02485</name>
</gene>
<dbReference type="AlphaFoldDB" id="A0A142KEH7"/>
<sequence length="61" mass="7393">MIAYGLWVGQRDKEAMKDFMAWGRMHRGMRSRAGRRRRARWTGLRRSTARRMTHRESSGRR</sequence>
<feature type="compositionally biased region" description="Basic residues" evidence="1">
    <location>
        <begin position="30"/>
        <end position="40"/>
    </location>
</feature>
<dbReference type="Proteomes" id="UP000075221">
    <property type="component" value="Chromosome"/>
</dbReference>
<organism evidence="2 4">
    <name type="scientific">Acidipropionibacterium acidipropionici</name>
    <dbReference type="NCBI Taxonomy" id="1748"/>
    <lineage>
        <taxon>Bacteria</taxon>
        <taxon>Bacillati</taxon>
        <taxon>Actinomycetota</taxon>
        <taxon>Actinomycetes</taxon>
        <taxon>Propionibacteriales</taxon>
        <taxon>Propionibacteriaceae</taxon>
        <taxon>Acidipropionibacterium</taxon>
    </lineage>
</organism>
<name>A0A142KEH7_9ACTN</name>
<reference evidence="3 5" key="1">
    <citation type="journal article" date="2016" name="Plant Dis.">
        <title>Improved production of propionic acid using genome shuffling.</title>
        <authorList>
            <person name="Luna-Flores C.H."/>
            <person name="Palfreyman R.W."/>
            <person name="Kromer J.O."/>
            <person name="Nielsen L.K."/>
            <person name="Marcellin E."/>
        </authorList>
    </citation>
    <scope>NUCLEOTIDE SEQUENCE [LARGE SCALE GENOMIC DNA]</scope>
    <source>
        <strain evidence="3 5">F3E8</strain>
    </source>
</reference>
<evidence type="ECO:0000313" key="5">
    <source>
        <dbReference type="Proteomes" id="UP000178666"/>
    </source>
</evidence>
<dbReference type="EMBL" id="CP014352">
    <property type="protein sequence ID" value="AMS04515.1"/>
    <property type="molecule type" value="Genomic_DNA"/>
</dbReference>